<dbReference type="Gene3D" id="3.30.70.120">
    <property type="match status" value="1"/>
</dbReference>
<evidence type="ECO:0000313" key="6">
    <source>
        <dbReference type="EMBL" id="MSS43656.1"/>
    </source>
</evidence>
<evidence type="ECO:0000256" key="5">
    <source>
        <dbReference type="PIRSR" id="PIRSR602678-1"/>
    </source>
</evidence>
<dbReference type="Pfam" id="PF01784">
    <property type="entry name" value="DUF34_NIF3"/>
    <property type="match status" value="1"/>
</dbReference>
<accession>A0A844FI93</accession>
<feature type="binding site" evidence="5">
    <location>
        <position position="328"/>
    </location>
    <ligand>
        <name>a divalent metal cation</name>
        <dbReference type="ChEBI" id="CHEBI:60240"/>
        <label>1</label>
    </ligand>
</feature>
<dbReference type="GO" id="GO:0005737">
    <property type="term" value="C:cytoplasm"/>
    <property type="evidence" value="ECO:0007669"/>
    <property type="project" value="TreeGrafter"/>
</dbReference>
<dbReference type="Proteomes" id="UP000462760">
    <property type="component" value="Unassembled WGS sequence"/>
</dbReference>
<evidence type="ECO:0000256" key="1">
    <source>
        <dbReference type="ARBA" id="ARBA00006964"/>
    </source>
</evidence>
<sequence>MKAIDIINIMNRWAPLYLIDSWDSTGFQIGDPNKDIKKILVSLDLDREVFEKAKKENIDMIITHHPLLFKPMAKITKEDYKGRLVYDLIKEDIVVYNAHSNLDLAIGGINDTLASLLNLRDIEVLEKVYEEKLYKIVVFVPRTHVEEVRNALGEAKAGWIGNYSHCTYNIDGIGTFMPREGTNPFIGSLNKLEKVEETRIETIIEKRNLNRVLNEMIKAHPYEEVAYDIYPLENTGVQYGYGRVGNIEEIPLNRFLDKIKEELRLDKLRVYGDIDRKIKRVALCGGSGSDFIKSAYYKGADLYLTGDIKYHDGQLAKELGLLLVDGNHFDTEKIILPVIKEKLLQNIEEDIDIILYEKSTAPFVIY</sequence>
<keyword evidence="3 4" id="KW-0479">Metal-binding</keyword>
<proteinExistence type="inferred from homology"/>
<comment type="similarity">
    <text evidence="1 4">Belongs to the GTP cyclohydrolase I type 2/NIF3 family.</text>
</comment>
<evidence type="ECO:0000256" key="2">
    <source>
        <dbReference type="ARBA" id="ARBA00022112"/>
    </source>
</evidence>
<evidence type="ECO:0000256" key="3">
    <source>
        <dbReference type="ARBA" id="ARBA00022723"/>
    </source>
</evidence>
<dbReference type="PIRSF" id="PIRSF037489">
    <property type="entry name" value="UCP037489_NIF3_YqfO"/>
    <property type="match status" value="1"/>
</dbReference>
<dbReference type="Gene3D" id="3.40.1390.30">
    <property type="entry name" value="NIF3 (NGG1p interacting factor 3)-like"/>
    <property type="match status" value="1"/>
</dbReference>
<organism evidence="6 7">
    <name type="scientific">Anaerosalibacter bizertensis</name>
    <dbReference type="NCBI Taxonomy" id="932217"/>
    <lineage>
        <taxon>Bacteria</taxon>
        <taxon>Bacillati</taxon>
        <taxon>Bacillota</taxon>
        <taxon>Tissierellia</taxon>
        <taxon>Tissierellales</taxon>
        <taxon>Sporanaerobacteraceae</taxon>
        <taxon>Anaerosalibacter</taxon>
    </lineage>
</organism>
<reference evidence="6 7" key="1">
    <citation type="submission" date="2019-08" db="EMBL/GenBank/DDBJ databases">
        <title>In-depth cultivation of the pig gut microbiome towards novel bacterial diversity and tailored functional studies.</title>
        <authorList>
            <person name="Wylensek D."/>
            <person name="Hitch T.C.A."/>
            <person name="Clavel T."/>
        </authorList>
    </citation>
    <scope>NUCLEOTIDE SEQUENCE [LARGE SCALE GENOMIC DNA]</scope>
    <source>
        <strain evidence="6 7">Med78-601-WT-4W-RMD-3</strain>
    </source>
</reference>
<gene>
    <name evidence="6" type="ORF">FYJ27_07940</name>
</gene>
<dbReference type="InterPro" id="IPR002678">
    <property type="entry name" value="DUF34/NIF3"/>
</dbReference>
<name>A0A844FI93_9FIRM</name>
<dbReference type="OrthoDB" id="9792792at2"/>
<dbReference type="InterPro" id="IPR036069">
    <property type="entry name" value="DUF34/NIF3_sf"/>
</dbReference>
<evidence type="ECO:0000256" key="4">
    <source>
        <dbReference type="PIRNR" id="PIRNR037489"/>
    </source>
</evidence>
<evidence type="ECO:0000313" key="7">
    <source>
        <dbReference type="Proteomes" id="UP000462760"/>
    </source>
</evidence>
<dbReference type="InterPro" id="IPR015867">
    <property type="entry name" value="N-reg_PII/ATP_PRibTrfase_C"/>
</dbReference>
<dbReference type="NCBIfam" id="TIGR00486">
    <property type="entry name" value="YbgI_SA1388"/>
    <property type="match status" value="1"/>
</dbReference>
<dbReference type="InterPro" id="IPR017221">
    <property type="entry name" value="DUF34/NIF3_bac"/>
</dbReference>
<comment type="caution">
    <text evidence="6">The sequence shown here is derived from an EMBL/GenBank/DDBJ whole genome shotgun (WGS) entry which is preliminary data.</text>
</comment>
<dbReference type="PANTHER" id="PTHR13799">
    <property type="entry name" value="NGG1 INTERACTING FACTOR 3"/>
    <property type="match status" value="1"/>
</dbReference>
<dbReference type="RefSeq" id="WP_154484331.1">
    <property type="nucleotide sequence ID" value="NZ_VULR01000009.1"/>
</dbReference>
<dbReference type="AlphaFoldDB" id="A0A844FI93"/>
<dbReference type="SUPFAM" id="SSF102705">
    <property type="entry name" value="NIF3 (NGG1p interacting factor 3)-like"/>
    <property type="match status" value="1"/>
</dbReference>
<dbReference type="GO" id="GO:0046872">
    <property type="term" value="F:metal ion binding"/>
    <property type="evidence" value="ECO:0007669"/>
    <property type="project" value="UniProtKB-UniRule"/>
</dbReference>
<feature type="binding site" evidence="5">
    <location>
        <position position="65"/>
    </location>
    <ligand>
        <name>a divalent metal cation</name>
        <dbReference type="ChEBI" id="CHEBI:60240"/>
        <label>1</label>
    </ligand>
</feature>
<dbReference type="FunFam" id="3.40.1390.30:FF:000001">
    <property type="entry name" value="GTP cyclohydrolase 1 type 2"/>
    <property type="match status" value="1"/>
</dbReference>
<dbReference type="PANTHER" id="PTHR13799:SF14">
    <property type="entry name" value="GTP CYCLOHYDROLASE 1 TYPE 2 HOMOLOG"/>
    <property type="match status" value="1"/>
</dbReference>
<feature type="binding site" evidence="5">
    <location>
        <position position="64"/>
    </location>
    <ligand>
        <name>a divalent metal cation</name>
        <dbReference type="ChEBI" id="CHEBI:60240"/>
        <label>2</label>
    </ligand>
</feature>
<protein>
    <recommendedName>
        <fullName evidence="2 4">GTP cyclohydrolase 1 type 2 homolog</fullName>
    </recommendedName>
</protein>
<feature type="binding site" evidence="5">
    <location>
        <position position="103"/>
    </location>
    <ligand>
        <name>a divalent metal cation</name>
        <dbReference type="ChEBI" id="CHEBI:60240"/>
        <label>1</label>
    </ligand>
</feature>
<dbReference type="FunFam" id="3.30.70.120:FF:000006">
    <property type="entry name" value="GTP cyclohydrolase 1 type 2 homolog"/>
    <property type="match status" value="1"/>
</dbReference>
<feature type="binding site" evidence="5">
    <location>
        <position position="332"/>
    </location>
    <ligand>
        <name>a divalent metal cation</name>
        <dbReference type="ChEBI" id="CHEBI:60240"/>
        <label>1</label>
    </ligand>
</feature>
<dbReference type="EMBL" id="VULR01000009">
    <property type="protein sequence ID" value="MSS43656.1"/>
    <property type="molecule type" value="Genomic_DNA"/>
</dbReference>